<dbReference type="Gene3D" id="2.60.40.1190">
    <property type="match status" value="1"/>
</dbReference>
<organism evidence="4 5">
    <name type="scientific">Muriicola marianensis</name>
    <dbReference type="NCBI Taxonomy" id="1324801"/>
    <lineage>
        <taxon>Bacteria</taxon>
        <taxon>Pseudomonadati</taxon>
        <taxon>Bacteroidota</taxon>
        <taxon>Flavobacteriia</taxon>
        <taxon>Flavobacteriales</taxon>
        <taxon>Flavobacteriaceae</taxon>
        <taxon>Muriicola</taxon>
    </lineage>
</organism>
<feature type="domain" description="Carbohydrate-binding" evidence="2">
    <location>
        <begin position="38"/>
        <end position="200"/>
    </location>
</feature>
<dbReference type="SUPFAM" id="SSF49344">
    <property type="entry name" value="CBD9-like"/>
    <property type="match status" value="1"/>
</dbReference>
<evidence type="ECO:0000259" key="2">
    <source>
        <dbReference type="Pfam" id="PF06452"/>
    </source>
</evidence>
<feature type="domain" description="DUF5916" evidence="3">
    <location>
        <begin position="260"/>
        <end position="353"/>
    </location>
</feature>
<keyword evidence="5" id="KW-1185">Reference proteome</keyword>
<proteinExistence type="predicted"/>
<comment type="caution">
    <text evidence="4">The sequence shown here is derived from an EMBL/GenBank/DDBJ whole genome shotgun (WGS) entry which is preliminary data.</text>
</comment>
<evidence type="ECO:0000256" key="1">
    <source>
        <dbReference type="SAM" id="SignalP"/>
    </source>
</evidence>
<protein>
    <recommendedName>
        <fullName evidence="6">Carbohydrate binding family 9 domain-containing protein</fullName>
    </recommendedName>
</protein>
<evidence type="ECO:0000259" key="3">
    <source>
        <dbReference type="Pfam" id="PF19313"/>
    </source>
</evidence>
<gene>
    <name evidence="4" type="ORF">GCM10011361_25660</name>
</gene>
<dbReference type="InterPro" id="IPR010502">
    <property type="entry name" value="Carb-bd_dom_fam9"/>
</dbReference>
<evidence type="ECO:0000313" key="5">
    <source>
        <dbReference type="Proteomes" id="UP000625780"/>
    </source>
</evidence>
<dbReference type="EMBL" id="BMFH01000002">
    <property type="protein sequence ID" value="GGD58128.1"/>
    <property type="molecule type" value="Genomic_DNA"/>
</dbReference>
<dbReference type="Pfam" id="PF19313">
    <property type="entry name" value="DUF5916"/>
    <property type="match status" value="1"/>
</dbReference>
<name>A0ABQ1R6L7_9FLAO</name>
<dbReference type="Pfam" id="PF06452">
    <property type="entry name" value="CBM9_1"/>
    <property type="match status" value="1"/>
</dbReference>
<sequence length="739" mass="85136">MKLRRFIFLGLLLVAFADLKAQAGPPIFIDRIENIRFDGKVDEPEWEAIKPLPLVQYEPRAGEPPTERSEIRLAYDARYFYVSIRAFESHENEIRATSLYRDRIAGSDHLEILLDTYNDNQTGYIFTTTPTGIRNDAEVFNDAIVSTVTQGGAFNRDFNTFWDAESVVDEQGWTAEMRIPFSSLRFQSMDGQVTMGIIVQRKVAHKNERLVFPAVPPITNWAFLRPSLAQKIVFTGISPSKTLYVTPYLLGGYDRNFTLNETGDAYRENSETQWNVGGDVKYSITNNLTADFTINTDFAQAEADDQLVNLTRFSLFFPEKRQFFQERSAIFDFRTGGISRLFFSRRIGLTNTGEQVPIYGGIRLIGRSADWDFGLLDMQTQSLDTIPSENFGVLRLRKRVFNENSFLGGMFTSRIDADGNTNLAYGLDGLIRVSGDDYLTVQWAQAFDSRQEEGYSDYFRNGRLALEMTRRRRQGLGYTLGTIFSGENYDPGVGFVDRENFKYFTALISQTWLNQQGPFIFHTIQPFGNTFLDNGENQVISSEYGLEWVFTRRNQDSGRIRLTSVYERLTSEFGLAQDVVLPVGQYDFYRINFRYNQAIDRTMRTGVQFETGSFYDGWLHTLNISPGWYISKHLQLNLEYLYNYGRFDDRDDRLNFHVARLRVGTALDRKLSLNGLFQYNGAQDIFSLNARFRYNFREGQDLWVVLNSGYNTDRMSAFPNLPSVNNQSVLVKYIHTFIF</sequence>
<dbReference type="RefSeq" id="WP_188371168.1">
    <property type="nucleotide sequence ID" value="NZ_BMFH01000002.1"/>
</dbReference>
<feature type="chain" id="PRO_5046297843" description="Carbohydrate binding family 9 domain-containing protein" evidence="1">
    <location>
        <begin position="24"/>
        <end position="739"/>
    </location>
</feature>
<dbReference type="Proteomes" id="UP000625780">
    <property type="component" value="Unassembled WGS sequence"/>
</dbReference>
<accession>A0ABQ1R6L7</accession>
<evidence type="ECO:0000313" key="4">
    <source>
        <dbReference type="EMBL" id="GGD58128.1"/>
    </source>
</evidence>
<reference evidence="5" key="1">
    <citation type="journal article" date="2019" name="Int. J. Syst. Evol. Microbiol.">
        <title>The Global Catalogue of Microorganisms (GCM) 10K type strain sequencing project: providing services to taxonomists for standard genome sequencing and annotation.</title>
        <authorList>
            <consortium name="The Broad Institute Genomics Platform"/>
            <consortium name="The Broad Institute Genome Sequencing Center for Infectious Disease"/>
            <person name="Wu L."/>
            <person name="Ma J."/>
        </authorList>
    </citation>
    <scope>NUCLEOTIDE SEQUENCE [LARGE SCALE GENOMIC DNA]</scope>
    <source>
        <strain evidence="5">CGMCC 1.12606</strain>
    </source>
</reference>
<keyword evidence="1" id="KW-0732">Signal</keyword>
<dbReference type="InterPro" id="IPR045670">
    <property type="entry name" value="DUF5916"/>
</dbReference>
<feature type="signal peptide" evidence="1">
    <location>
        <begin position="1"/>
        <end position="23"/>
    </location>
</feature>
<dbReference type="CDD" id="cd09618">
    <property type="entry name" value="CBM9_like_2"/>
    <property type="match status" value="1"/>
</dbReference>
<evidence type="ECO:0008006" key="6">
    <source>
        <dbReference type="Google" id="ProtNLM"/>
    </source>
</evidence>